<keyword evidence="9" id="KW-1185">Reference proteome</keyword>
<dbReference type="EMBL" id="JAAGBB010000041">
    <property type="protein sequence ID" value="MBR0667786.1"/>
    <property type="molecule type" value="Genomic_DNA"/>
</dbReference>
<evidence type="ECO:0000256" key="4">
    <source>
        <dbReference type="ARBA" id="ARBA00023136"/>
    </source>
</evidence>
<comment type="caution">
    <text evidence="8">The sequence shown here is derived from an EMBL/GenBank/DDBJ whole genome shotgun (WGS) entry which is preliminary data.</text>
</comment>
<keyword evidence="1" id="KW-1003">Cell membrane</keyword>
<evidence type="ECO:0000259" key="7">
    <source>
        <dbReference type="Pfam" id="PF06305"/>
    </source>
</evidence>
<dbReference type="InterPro" id="IPR010445">
    <property type="entry name" value="LapA_dom"/>
</dbReference>
<organism evidence="8 9">
    <name type="scientific">Plastoroseomonas hellenica</name>
    <dbReference type="NCBI Taxonomy" id="2687306"/>
    <lineage>
        <taxon>Bacteria</taxon>
        <taxon>Pseudomonadati</taxon>
        <taxon>Pseudomonadota</taxon>
        <taxon>Alphaproteobacteria</taxon>
        <taxon>Acetobacterales</taxon>
        <taxon>Acetobacteraceae</taxon>
        <taxon>Plastoroseomonas</taxon>
    </lineage>
</organism>
<evidence type="ECO:0000256" key="3">
    <source>
        <dbReference type="ARBA" id="ARBA00022989"/>
    </source>
</evidence>
<accession>A0ABS5F5G6</accession>
<evidence type="ECO:0000313" key="8">
    <source>
        <dbReference type="EMBL" id="MBR0667786.1"/>
    </source>
</evidence>
<dbReference type="Proteomes" id="UP001196870">
    <property type="component" value="Unassembled WGS sequence"/>
</dbReference>
<dbReference type="RefSeq" id="WP_211855562.1">
    <property type="nucleotide sequence ID" value="NZ_JAAGBB010000041.1"/>
</dbReference>
<keyword evidence="4 6" id="KW-0472">Membrane</keyword>
<feature type="region of interest" description="Disordered" evidence="5">
    <location>
        <begin position="88"/>
        <end position="107"/>
    </location>
</feature>
<feature type="compositionally biased region" description="Basic and acidic residues" evidence="5">
    <location>
        <begin position="88"/>
        <end position="99"/>
    </location>
</feature>
<feature type="transmembrane region" description="Helical" evidence="6">
    <location>
        <begin position="38"/>
        <end position="61"/>
    </location>
</feature>
<proteinExistence type="predicted"/>
<evidence type="ECO:0000256" key="2">
    <source>
        <dbReference type="ARBA" id="ARBA00022692"/>
    </source>
</evidence>
<name>A0ABS5F5G6_9PROT</name>
<feature type="domain" description="Lipopolysaccharide assembly protein A" evidence="7">
    <location>
        <begin position="21"/>
        <end position="84"/>
    </location>
</feature>
<evidence type="ECO:0000256" key="6">
    <source>
        <dbReference type="SAM" id="Phobius"/>
    </source>
</evidence>
<evidence type="ECO:0000256" key="5">
    <source>
        <dbReference type="SAM" id="MobiDB-lite"/>
    </source>
</evidence>
<keyword evidence="2 6" id="KW-0812">Transmembrane</keyword>
<evidence type="ECO:0000256" key="1">
    <source>
        <dbReference type="ARBA" id="ARBA00022475"/>
    </source>
</evidence>
<evidence type="ECO:0000313" key="9">
    <source>
        <dbReference type="Proteomes" id="UP001196870"/>
    </source>
</evidence>
<dbReference type="Pfam" id="PF06305">
    <property type="entry name" value="LapA_dom"/>
    <property type="match status" value="1"/>
</dbReference>
<gene>
    <name evidence="8" type="ORF">GXW71_25745</name>
</gene>
<protein>
    <submittedName>
        <fullName evidence="8">LapA family protein</fullName>
    </submittedName>
</protein>
<reference evidence="9" key="1">
    <citation type="journal article" date="2021" name="Syst. Appl. Microbiol.">
        <title>Roseomonas hellenica sp. nov., isolated from roots of wild-growing Alkanna tinctoria.</title>
        <authorList>
            <person name="Rat A."/>
            <person name="Naranjo H.D."/>
            <person name="Lebbe L."/>
            <person name="Cnockaert M."/>
            <person name="Krigas N."/>
            <person name="Grigoriadou K."/>
            <person name="Maloupa E."/>
            <person name="Willems A."/>
        </authorList>
    </citation>
    <scope>NUCLEOTIDE SEQUENCE [LARGE SCALE GENOMIC DNA]</scope>
    <source>
        <strain evidence="9">LMG 31523</strain>
    </source>
</reference>
<keyword evidence="3 6" id="KW-1133">Transmembrane helix</keyword>
<sequence>MFRWLLIAPLLILVVLFALSNTAPVSLTLWPFDLAWQAPLAVAVLVIAGFFFLLGALIAWLSGLPARRRAHQLEGVVRTLERELGGLRAKTETEAEARRQQLPGPAA</sequence>